<sequence>MELWPRIITPEELNEELEKAARRGRRKGEDLVSKEETTKALEGKEATPIKICSRKKNLEEVKKIIRILSESEAKKI</sequence>
<evidence type="ECO:0000313" key="3">
    <source>
        <dbReference type="Proteomes" id="UP000230228"/>
    </source>
</evidence>
<dbReference type="EMBL" id="PFSH01000021">
    <property type="protein sequence ID" value="PJC25260.1"/>
    <property type="molecule type" value="Genomic_DNA"/>
</dbReference>
<evidence type="ECO:0000256" key="1">
    <source>
        <dbReference type="SAM" id="MobiDB-lite"/>
    </source>
</evidence>
<dbReference type="Proteomes" id="UP000230228">
    <property type="component" value="Unassembled WGS sequence"/>
</dbReference>
<protein>
    <submittedName>
        <fullName evidence="2">Uncharacterized protein</fullName>
    </submittedName>
</protein>
<proteinExistence type="predicted"/>
<accession>A0A2M8ER85</accession>
<comment type="caution">
    <text evidence="2">The sequence shown here is derived from an EMBL/GenBank/DDBJ whole genome shotgun (WGS) entry which is preliminary data.</text>
</comment>
<gene>
    <name evidence="2" type="ORF">CO056_01465</name>
</gene>
<evidence type="ECO:0000313" key="2">
    <source>
        <dbReference type="EMBL" id="PJC25260.1"/>
    </source>
</evidence>
<dbReference type="AlphaFoldDB" id="A0A2M8ER85"/>
<name>A0A2M8ER85_9BACT</name>
<reference evidence="3" key="1">
    <citation type="submission" date="2017-09" db="EMBL/GenBank/DDBJ databases">
        <title>Depth-based differentiation of microbial function through sediment-hosted aquifers and enrichment of novel symbionts in the deep terrestrial subsurface.</title>
        <authorList>
            <person name="Probst A.J."/>
            <person name="Ladd B."/>
            <person name="Jarett J.K."/>
            <person name="Geller-Mcgrath D.E."/>
            <person name="Sieber C.M.K."/>
            <person name="Emerson J.B."/>
            <person name="Anantharaman K."/>
            <person name="Thomas B.C."/>
            <person name="Malmstrom R."/>
            <person name="Stieglmeier M."/>
            <person name="Klingl A."/>
            <person name="Woyke T."/>
            <person name="Ryan C.M."/>
            <person name="Banfield J.F."/>
        </authorList>
    </citation>
    <scope>NUCLEOTIDE SEQUENCE [LARGE SCALE GENOMIC DNA]</scope>
</reference>
<feature type="region of interest" description="Disordered" evidence="1">
    <location>
        <begin position="24"/>
        <end position="44"/>
    </location>
</feature>
<organism evidence="2 3">
    <name type="scientific">Candidatus Tagabacteria bacterium CG_4_9_14_0_2_um_filter_41_11</name>
    <dbReference type="NCBI Taxonomy" id="1975019"/>
    <lineage>
        <taxon>Bacteria</taxon>
        <taxon>Candidatus Tagaibacteriota</taxon>
    </lineage>
</organism>